<dbReference type="InterPro" id="IPR051396">
    <property type="entry name" value="Bact_Antivir_Def_Nuclease"/>
</dbReference>
<keyword evidence="2" id="KW-0378">Hydrolase</keyword>
<accession>A0A3G6M937</accession>
<dbReference type="Gene3D" id="3.40.50.300">
    <property type="entry name" value="P-loop containing nucleotide triphosphate hydrolases"/>
    <property type="match status" value="1"/>
</dbReference>
<dbReference type="KEGG" id="ccau:EG346_21275"/>
<evidence type="ECO:0000259" key="1">
    <source>
        <dbReference type="Pfam" id="PF13175"/>
    </source>
</evidence>
<dbReference type="PANTHER" id="PTHR43581:SF4">
    <property type="entry name" value="ATP_GTP PHOSPHATASE"/>
    <property type="match status" value="1"/>
</dbReference>
<dbReference type="InterPro" id="IPR041685">
    <property type="entry name" value="AAA_GajA/Old/RecF-like"/>
</dbReference>
<proteinExistence type="predicted"/>
<dbReference type="OrthoDB" id="9810873at2"/>
<dbReference type="InterPro" id="IPR027417">
    <property type="entry name" value="P-loop_NTPase"/>
</dbReference>
<dbReference type="PANTHER" id="PTHR43581">
    <property type="entry name" value="ATP/GTP PHOSPHATASE"/>
    <property type="match status" value="1"/>
</dbReference>
<feature type="domain" description="Endonuclease GajA/Old nuclease/RecF-like AAA" evidence="1">
    <location>
        <begin position="1"/>
        <end position="435"/>
    </location>
</feature>
<keyword evidence="2" id="KW-0255">Endonuclease</keyword>
<organism evidence="2 3">
    <name type="scientific">Chryseobacterium carnipullorum</name>
    <dbReference type="NCBI Taxonomy" id="1124835"/>
    <lineage>
        <taxon>Bacteria</taxon>
        <taxon>Pseudomonadati</taxon>
        <taxon>Bacteroidota</taxon>
        <taxon>Flavobacteriia</taxon>
        <taxon>Flavobacteriales</taxon>
        <taxon>Weeksellaceae</taxon>
        <taxon>Chryseobacterium group</taxon>
        <taxon>Chryseobacterium</taxon>
    </lineage>
</organism>
<dbReference type="Pfam" id="PF13175">
    <property type="entry name" value="AAA_15"/>
    <property type="match status" value="1"/>
</dbReference>
<dbReference type="RefSeq" id="WP_123881322.1">
    <property type="nucleotide sequence ID" value="NZ_CP033920.1"/>
</dbReference>
<dbReference type="Proteomes" id="UP000273270">
    <property type="component" value="Chromosome"/>
</dbReference>
<dbReference type="GO" id="GO:0004519">
    <property type="term" value="F:endonuclease activity"/>
    <property type="evidence" value="ECO:0007669"/>
    <property type="project" value="UniProtKB-KW"/>
</dbReference>
<reference evidence="3" key="1">
    <citation type="submission" date="2018-11" db="EMBL/GenBank/DDBJ databases">
        <title>Proposal to divide the Flavobacteriaceae and reorganize its genera based on Amino Acid Identity values calculated from whole genome sequences.</title>
        <authorList>
            <person name="Nicholson A.C."/>
            <person name="Gulvik C.A."/>
            <person name="Whitney A.M."/>
            <person name="Humrighouse B.W."/>
            <person name="Bell M."/>
            <person name="Holmes B."/>
            <person name="Steigerwalt A.G."/>
            <person name="Villarma A."/>
            <person name="Sheth M."/>
            <person name="Batra D."/>
            <person name="Pryor J."/>
            <person name="Bernardet J.-F."/>
            <person name="Hugo C."/>
            <person name="Kampfer P."/>
            <person name="Newman J."/>
            <person name="McQuiston J.R."/>
        </authorList>
    </citation>
    <scope>NUCLEOTIDE SEQUENCE [LARGE SCALE GENOMIC DNA]</scope>
    <source>
        <strain evidence="3">G0188</strain>
    </source>
</reference>
<name>A0A3G6M937_CHRCU</name>
<dbReference type="SUPFAM" id="SSF52540">
    <property type="entry name" value="P-loop containing nucleoside triphosphate hydrolases"/>
    <property type="match status" value="1"/>
</dbReference>
<evidence type="ECO:0000313" key="3">
    <source>
        <dbReference type="Proteomes" id="UP000273270"/>
    </source>
</evidence>
<protein>
    <submittedName>
        <fullName evidence="2">OLD family endonuclease</fullName>
    </submittedName>
</protein>
<sequence length="673" mass="76808">MKLINARIQNFRSVKDTGIFNIEKLKTILVGPNEAGKTVILKALQQLNKPIDIEGFDIIRDYPRSLYNDITTEKILAKDIEVVFGEFELDDADKESIPTQFHNCTYVRTIHLDNSAYHYLNNAPNKIKLVDIKKDVARLLAHLDKQNEASNDYTEENKPSAQVLKITNLKNEDDLIDDVTSAELIKLLEKFYPLIEEDNTKEEERYDKLLAQLKINQQEDEVLKILEKRVPTFVLFSNFFKVKPSIHLEHLAERVERKLLEDDKYYDYGNLCLLKLLGFDARELSNIGKTQSPDKSDPEALKAYKDKLDSRTYQLNAASIRLTKEIKNIWNPNPNRPEAEKIRISADGQYLKVTVEDELGVEIELDQRSEGFQWMVSFFVVFFAEAQDKHKNAVLLLDEPGTSLHGLKQREFRETLNQLSLKNQTIFTTHSPFLVGPNELDIVRVIELSDRDTGTKVHTTISSSDPAGLLPLQEALGYDLAQSLFTQQRNLILEGLTDYWYIETIAQILRNDNVVNLDEKIALVFANSASKVVYYATILHAHNLKVAALLDSDNAGDQAAQQENLVASLGQKNILRTKDYVSGIPKAEIEDLIRETLIEIAKAEYSVDVKSISDAYPSRPIIDIFTKEITGFSKYKLAKAFIRWSKTNDSTKLSSEELVNIKKLLETINKQLK</sequence>
<keyword evidence="2" id="KW-0540">Nuclease</keyword>
<dbReference type="CDD" id="cd00267">
    <property type="entry name" value="ABC_ATPase"/>
    <property type="match status" value="1"/>
</dbReference>
<evidence type="ECO:0000313" key="2">
    <source>
        <dbReference type="EMBL" id="AZA51437.1"/>
    </source>
</evidence>
<keyword evidence="3" id="KW-1185">Reference proteome</keyword>
<gene>
    <name evidence="2" type="ORF">EG346_21275</name>
</gene>
<dbReference type="EMBL" id="CP033920">
    <property type="protein sequence ID" value="AZA51437.1"/>
    <property type="molecule type" value="Genomic_DNA"/>
</dbReference>
<dbReference type="AlphaFoldDB" id="A0A3G6M937"/>